<dbReference type="InterPro" id="IPR048677">
    <property type="entry name" value="TssM1_hel"/>
</dbReference>
<dbReference type="PANTHER" id="PTHR36153:SF5">
    <property type="entry name" value="EXPORTED PROTEIN"/>
    <property type="match status" value="1"/>
</dbReference>
<reference evidence="6 7" key="1">
    <citation type="submission" date="2018-06" db="EMBL/GenBank/DDBJ databases">
        <title>Bacteria isolated from soil of Wuhan.</title>
        <authorList>
            <person name="Wei X."/>
            <person name="Chunhua H."/>
        </authorList>
    </citation>
    <scope>NUCLEOTIDE SEQUENCE [LARGE SCALE GENOMIC DNA]</scope>
    <source>
        <strain evidence="7">xwS2</strain>
    </source>
</reference>
<comment type="caution">
    <text evidence="6">The sequence shown here is derived from an EMBL/GenBank/DDBJ whole genome shotgun (WGS) entry which is preliminary data.</text>
</comment>
<evidence type="ECO:0000313" key="7">
    <source>
        <dbReference type="Proteomes" id="UP000288983"/>
    </source>
</evidence>
<keyword evidence="1" id="KW-1133">Transmembrane helix</keyword>
<dbReference type="EMBL" id="QJRG01000048">
    <property type="protein sequence ID" value="RWU19106.1"/>
    <property type="molecule type" value="Genomic_DNA"/>
</dbReference>
<gene>
    <name evidence="6" type="primary">icmF</name>
    <name evidence="6" type="ORF">DM813_22575</name>
</gene>
<feature type="transmembrane region" description="Helical" evidence="1">
    <location>
        <begin position="21"/>
        <end position="41"/>
    </location>
</feature>
<keyword evidence="1" id="KW-0812">Transmembrane</keyword>
<dbReference type="Pfam" id="PF14331">
    <property type="entry name" value="IcmF-related_N"/>
    <property type="match status" value="1"/>
</dbReference>
<dbReference type="NCBIfam" id="TIGR03348">
    <property type="entry name" value="VI_IcmF"/>
    <property type="match status" value="1"/>
</dbReference>
<protein>
    <submittedName>
        <fullName evidence="6">Type VI secretion system membrane subunit TssM</fullName>
    </submittedName>
</protein>
<feature type="domain" description="IcmF-related" evidence="3">
    <location>
        <begin position="529"/>
        <end position="827"/>
    </location>
</feature>
<evidence type="ECO:0000313" key="6">
    <source>
        <dbReference type="EMBL" id="RWU19106.1"/>
    </source>
</evidence>
<dbReference type="Pfam" id="PF06761">
    <property type="entry name" value="IcmF-related"/>
    <property type="match status" value="1"/>
</dbReference>
<dbReference type="InterPro" id="IPR027417">
    <property type="entry name" value="P-loop_NTPase"/>
</dbReference>
<accession>A0A443ZJU9</accession>
<dbReference type="Proteomes" id="UP000288983">
    <property type="component" value="Unassembled WGS sequence"/>
</dbReference>
<dbReference type="AlphaFoldDB" id="A0A443ZJU9"/>
<evidence type="ECO:0000259" key="4">
    <source>
        <dbReference type="Pfam" id="PF14331"/>
    </source>
</evidence>
<organism evidence="6 7">
    <name type="scientific">Pseudomonas alkylphenolica</name>
    <dbReference type="NCBI Taxonomy" id="237609"/>
    <lineage>
        <taxon>Bacteria</taxon>
        <taxon>Pseudomonadati</taxon>
        <taxon>Pseudomonadota</taxon>
        <taxon>Gammaproteobacteria</taxon>
        <taxon>Pseudomonadales</taxon>
        <taxon>Pseudomonadaceae</taxon>
        <taxon>Pseudomonas</taxon>
    </lineage>
</organism>
<dbReference type="RefSeq" id="WP_128325590.1">
    <property type="nucleotide sequence ID" value="NZ_QJRG01000048.1"/>
</dbReference>
<feature type="domain" description="Type VI secretion system component TssM1 N-terminal" evidence="4">
    <location>
        <begin position="220"/>
        <end position="476"/>
    </location>
</feature>
<feature type="domain" description="Type VI secretion system IcmF C-terminal" evidence="2">
    <location>
        <begin position="1062"/>
        <end position="1166"/>
    </location>
</feature>
<proteinExistence type="predicted"/>
<evidence type="ECO:0000259" key="2">
    <source>
        <dbReference type="Pfam" id="PF06744"/>
    </source>
</evidence>
<dbReference type="PANTHER" id="PTHR36153">
    <property type="entry name" value="INNER MEMBRANE PROTEIN-RELATED"/>
    <property type="match status" value="1"/>
</dbReference>
<dbReference type="InterPro" id="IPR009612">
    <property type="entry name" value="IcmF-rel"/>
</dbReference>
<dbReference type="OrthoDB" id="9758229at2"/>
<feature type="transmembrane region" description="Helical" evidence="1">
    <location>
        <begin position="470"/>
        <end position="489"/>
    </location>
</feature>
<evidence type="ECO:0000259" key="5">
    <source>
        <dbReference type="Pfam" id="PF21070"/>
    </source>
</evidence>
<dbReference type="InterPro" id="IPR025743">
    <property type="entry name" value="TssM1_N"/>
</dbReference>
<dbReference type="Pfam" id="PF21070">
    <property type="entry name" value="IcmF_helical"/>
    <property type="match status" value="1"/>
</dbReference>
<name>A0A443ZJU9_9PSED</name>
<feature type="transmembrane region" description="Helical" evidence="1">
    <location>
        <begin position="61"/>
        <end position="78"/>
    </location>
</feature>
<dbReference type="SUPFAM" id="SSF52540">
    <property type="entry name" value="P-loop containing nucleoside triphosphate hydrolases"/>
    <property type="match status" value="1"/>
</dbReference>
<dbReference type="InterPro" id="IPR017731">
    <property type="entry name" value="TssM1-like"/>
</dbReference>
<evidence type="ECO:0000259" key="3">
    <source>
        <dbReference type="Pfam" id="PF06761"/>
    </source>
</evidence>
<dbReference type="InterPro" id="IPR053156">
    <property type="entry name" value="T6SS_TssM-like"/>
</dbReference>
<dbReference type="InterPro" id="IPR010623">
    <property type="entry name" value="IcmF_C"/>
</dbReference>
<dbReference type="Pfam" id="PF06744">
    <property type="entry name" value="IcmF_C"/>
    <property type="match status" value="1"/>
</dbReference>
<sequence>MNQLWNLFKGWGLPLATRVGMAMPVLLVVGMLLSWVAIWWLGPQWTWREQHPLASVAHRSVATLMLVLVPMLAWLLVLRGRYRRLESERAQEAAVAADPCLSWINAQEQALNQELANYLANAGGRRALYRLPWYLVLGQEHAGKSSFINRSNQSFSLTRISKAQARGRQVQGHDHPVGWWISNDAVIIDPPGEFITQHSVTSELQIEPSATGTAVPAGAQAKLWNHLLAWLVRNRSRRALNGLLLVVDLPALLHATPEARGALAHVLRTRLYELSNQLGSRLPLYVVMSKFDLLDGFEAFFSRLSADQREQVLGFTFKLDAVNAFDVWLDEFAEHYDKLIALLYEQMMEHLRVLSDPRHRERLVSLHAQLIGLRPVLIAFLRETLVSDRFTTPALVRGLYWSSVLQQGDMTNAFVREAAQPYRTVLPLREGKAQRKALVYFAQQVFQRVIYKEAGLAGDNVKVARNKRHLLWVGSGVGVLAVAVGFATWHRYFDINEIKAAGVLAKSQEYSHHEVDQRLDPTGRNLLGPLGQIREAVSVFGDYRAAWPAVADFGLYQGRAIGPRVDEAYLSLLSKRFLPALASGVVDAMNTAPEGSEQQMAALRVYRMLEDRQNRRAQWVEDWMAQQWQQAYPGQSQLQRDLMLHLQYALAYADADLPQYREQVAEVQQALRKVPLPQRVYAALKQQAQEQLHTGLDLRNQVGPVFDIVYRPSAEAVNLLLAPLVTAKGFTEYFEPRSQQIADMAMIDQWALGERSQLDYSHADRDALTERVRNLYSADYIDSWRRALNAFTVTDFRDLNHGVSVLEHMTGPAAPLLRLLETVRDNTAIHVLPAVQKEQVPAAVLANADSVETQQAAGIRRTFSGLNSLLEPKGEQPSYYDETLSAIGAVYDYAKAVQDSSDRGKSALQVVLQRFAMDGPDPIGTLQRVATGLPEPVRQQVRKVADQTARVLNVEALRELERRWDADVYSFFQQRLAGRYPFVARAPDASLEDFEAFFGPKGRLQQFQNQYLKVFLEDNLDALNTDAQGGSLIRSDVIAQLQTADRIRETFFDQRGNLSVQFSIEPLGLSANQRTSLLDLDGQLISYTHGPRQITGVIWPNTQGQQVRSNLTLLKLNGNSSSLEYRGPWSMFRLLSRGSLNGRTATSVDLSFRTGDGVMRYRLNAEKAFNPITQQPFEGFRLPRGLLEQPALKVVQAGFAAP</sequence>
<feature type="domain" description="Type VI secretion system component TssM1 helical" evidence="5">
    <location>
        <begin position="959"/>
        <end position="1052"/>
    </location>
</feature>
<keyword evidence="1" id="KW-0472">Membrane</keyword>
<evidence type="ECO:0000256" key="1">
    <source>
        <dbReference type="SAM" id="Phobius"/>
    </source>
</evidence>